<keyword evidence="1" id="KW-0472">Membrane</keyword>
<gene>
    <name evidence="2" type="ORF">FJO69_00375</name>
</gene>
<feature type="transmembrane region" description="Helical" evidence="1">
    <location>
        <begin position="47"/>
        <end position="68"/>
    </location>
</feature>
<accession>A0A501XC17</accession>
<dbReference type="EMBL" id="VFSS01000001">
    <property type="protein sequence ID" value="TPE58052.1"/>
    <property type="molecule type" value="Genomic_DNA"/>
</dbReference>
<dbReference type="Proteomes" id="UP000319776">
    <property type="component" value="Unassembled WGS sequence"/>
</dbReference>
<protein>
    <submittedName>
        <fullName evidence="2">Uncharacterized protein</fullName>
    </submittedName>
</protein>
<feature type="transmembrane region" description="Helical" evidence="1">
    <location>
        <begin position="7"/>
        <end position="35"/>
    </location>
</feature>
<dbReference type="RefSeq" id="WP_140781025.1">
    <property type="nucleotide sequence ID" value="NZ_VFSS01000001.1"/>
</dbReference>
<keyword evidence="1" id="KW-0812">Transmembrane</keyword>
<evidence type="ECO:0000313" key="2">
    <source>
        <dbReference type="EMBL" id="TPE58052.1"/>
    </source>
</evidence>
<proteinExistence type="predicted"/>
<evidence type="ECO:0000313" key="3">
    <source>
        <dbReference type="Proteomes" id="UP000319776"/>
    </source>
</evidence>
<evidence type="ECO:0000256" key="1">
    <source>
        <dbReference type="SAM" id="Phobius"/>
    </source>
</evidence>
<comment type="caution">
    <text evidence="2">The sequence shown here is derived from an EMBL/GenBank/DDBJ whole genome shotgun (WGS) entry which is preliminary data.</text>
</comment>
<keyword evidence="1" id="KW-1133">Transmembrane helix</keyword>
<keyword evidence="3" id="KW-1185">Reference proteome</keyword>
<sequence>MNKRSVGLWGIICTFVPFFQIALPILWILSIIVAFQEDIKSAKITSLLGFVPFIGLIMAFVTFVILLASSNEEKRIYKSSYNTANNPYL</sequence>
<dbReference type="AlphaFoldDB" id="A0A501XC17"/>
<organism evidence="2 3">
    <name type="scientific">[Mycoplasma] falconis</name>
    <dbReference type="NCBI Taxonomy" id="92403"/>
    <lineage>
        <taxon>Bacteria</taxon>
        <taxon>Bacillati</taxon>
        <taxon>Mycoplasmatota</taxon>
        <taxon>Mycoplasmoidales</taxon>
        <taxon>Metamycoplasmataceae</taxon>
        <taxon>Metamycoplasma</taxon>
    </lineage>
</organism>
<reference evidence="2 3" key="1">
    <citation type="submission" date="2019-06" db="EMBL/GenBank/DDBJ databases">
        <title>Mycoplasma falconis type strain whole genome sequence.</title>
        <authorList>
            <person name="Spergser J."/>
        </authorList>
    </citation>
    <scope>NUCLEOTIDE SEQUENCE [LARGE SCALE GENOMIC DNA]</scope>
    <source>
        <strain evidence="2 3">ATCC 51372</strain>
    </source>
</reference>
<name>A0A501XC17_9BACT</name>